<proteinExistence type="predicted"/>
<keyword evidence="2" id="KW-0963">Cytoplasm</keyword>
<dbReference type="WBParaSite" id="SSLN_0000678201-mRNA-1">
    <property type="protein sequence ID" value="SSLN_0000678201-mRNA-1"/>
    <property type="gene ID" value="SSLN_0000678201"/>
</dbReference>
<dbReference type="Pfam" id="PF02187">
    <property type="entry name" value="GAS2"/>
    <property type="match status" value="1"/>
</dbReference>
<dbReference type="SUPFAM" id="SSF143575">
    <property type="entry name" value="GAS2 domain-like"/>
    <property type="match status" value="1"/>
</dbReference>
<organism evidence="5">
    <name type="scientific">Schistocephalus solidus</name>
    <name type="common">Tapeworm</name>
    <dbReference type="NCBI Taxonomy" id="70667"/>
    <lineage>
        <taxon>Eukaryota</taxon>
        <taxon>Metazoa</taxon>
        <taxon>Spiralia</taxon>
        <taxon>Lophotrochozoa</taxon>
        <taxon>Platyhelminthes</taxon>
        <taxon>Cestoda</taxon>
        <taxon>Eucestoda</taxon>
        <taxon>Diphyllobothriidea</taxon>
        <taxon>Diphyllobothriidae</taxon>
        <taxon>Schistocephalus</taxon>
    </lineage>
</organism>
<dbReference type="GO" id="GO:0008017">
    <property type="term" value="F:microtubule binding"/>
    <property type="evidence" value="ECO:0007669"/>
    <property type="project" value="InterPro"/>
</dbReference>
<dbReference type="AlphaFoldDB" id="A0A183SQS8"/>
<dbReference type="InterPro" id="IPR003108">
    <property type="entry name" value="GAR_dom"/>
</dbReference>
<dbReference type="SMART" id="SM00243">
    <property type="entry name" value="GAS2"/>
    <property type="match status" value="1"/>
</dbReference>
<evidence type="ECO:0000256" key="2">
    <source>
        <dbReference type="ARBA" id="ARBA00022490"/>
    </source>
</evidence>
<sequence>LELELVANVVDAKGDGFIDMQKFNAALRNGAPAGAAKVDLTKAERSAIEHETSHQVSLCTCHNTYLGQVEVLSKNFEVLHHFILSPLSSRQFGDSQKLRLVRFLHSNVMVRVGGGWVPLTEYLAKNDPCRGRFPTFSCHVQMLPQNDPVKLTSVASLMTSFRELHPFGSCSGIDRNVWCKRLSTVL</sequence>
<comment type="subcellular location">
    <subcellularLocation>
        <location evidence="1">Cytoplasm</location>
        <location evidence="1">Cytoskeleton</location>
    </subcellularLocation>
</comment>
<keyword evidence="3" id="KW-0206">Cytoskeleton</keyword>
<evidence type="ECO:0000313" key="5">
    <source>
        <dbReference type="WBParaSite" id="SSLN_0000678201-mRNA-1"/>
    </source>
</evidence>
<dbReference type="Gene3D" id="3.30.920.20">
    <property type="entry name" value="Gas2-like domain"/>
    <property type="match status" value="1"/>
</dbReference>
<dbReference type="GO" id="GO:0005856">
    <property type="term" value="C:cytoskeleton"/>
    <property type="evidence" value="ECO:0007669"/>
    <property type="project" value="UniProtKB-SubCell"/>
</dbReference>
<dbReference type="InterPro" id="IPR036534">
    <property type="entry name" value="GAR_dom_sf"/>
</dbReference>
<name>A0A183SQS8_SCHSO</name>
<evidence type="ECO:0000256" key="1">
    <source>
        <dbReference type="ARBA" id="ARBA00004245"/>
    </source>
</evidence>
<accession>A0A183SQS8</accession>
<protein>
    <submittedName>
        <fullName evidence="5">GAR domain-containing protein</fullName>
    </submittedName>
</protein>
<feature type="domain" description="GAR" evidence="4">
    <location>
        <begin position="43"/>
        <end position="130"/>
    </location>
</feature>
<evidence type="ECO:0000259" key="4">
    <source>
        <dbReference type="PROSITE" id="PS51460"/>
    </source>
</evidence>
<dbReference type="PROSITE" id="PS51460">
    <property type="entry name" value="GAR"/>
    <property type="match status" value="1"/>
</dbReference>
<reference evidence="5" key="1">
    <citation type="submission" date="2016-06" db="UniProtKB">
        <authorList>
            <consortium name="WormBaseParasite"/>
        </authorList>
    </citation>
    <scope>IDENTIFICATION</scope>
</reference>
<evidence type="ECO:0000256" key="3">
    <source>
        <dbReference type="ARBA" id="ARBA00023212"/>
    </source>
</evidence>